<feature type="non-terminal residue" evidence="2">
    <location>
        <position position="1"/>
    </location>
</feature>
<feature type="region of interest" description="Disordered" evidence="1">
    <location>
        <begin position="116"/>
        <end position="144"/>
    </location>
</feature>
<feature type="region of interest" description="Disordered" evidence="1">
    <location>
        <begin position="238"/>
        <end position="277"/>
    </location>
</feature>
<dbReference type="EMBL" id="JAJJHW010000095">
    <property type="protein sequence ID" value="KAH8387104.1"/>
    <property type="molecule type" value="Genomic_DNA"/>
</dbReference>
<name>A0AAD4PRJ2_9MUSC</name>
<keyword evidence="3" id="KW-1185">Reference proteome</keyword>
<evidence type="ECO:0000313" key="2">
    <source>
        <dbReference type="EMBL" id="KAH8387104.1"/>
    </source>
</evidence>
<accession>A0AAD4PRJ2</accession>
<comment type="caution">
    <text evidence="2">The sequence shown here is derived from an EMBL/GenBank/DDBJ whole genome shotgun (WGS) entry which is preliminary data.</text>
</comment>
<dbReference type="AlphaFoldDB" id="A0AAD4PRJ2"/>
<evidence type="ECO:0000256" key="1">
    <source>
        <dbReference type="SAM" id="MobiDB-lite"/>
    </source>
</evidence>
<protein>
    <submittedName>
        <fullName evidence="2">Uncharacterized protein</fullName>
    </submittedName>
</protein>
<sequence>VKNAHKLNKASKKEYLEEIEHTEVRSSHFDSECVVQLEDFDLAMHDAWLLQCPKGIDLNALSGKRIKMPGRRYVSELQVRSTLYTEPLEQSVGFINARGKYTLRRLPLAGHMVVSKRLNQDKEDPNSEADEPNETSAFPKTSKPQKFKLPVRHPFFGRDYQERIAVNKKTSKQLRHAEKKSTEATDQVRNTYNFYKIRSKLLATTQTLEEKEHDVRQSVLTGVLPKFMAETATDSYVDLTKGDDYGNEETSKKKRKSKANGVDTKAKANGTVNGIDD</sequence>
<dbReference type="Proteomes" id="UP001200034">
    <property type="component" value="Unassembled WGS sequence"/>
</dbReference>
<feature type="non-terminal residue" evidence="2">
    <location>
        <position position="277"/>
    </location>
</feature>
<reference evidence="2" key="1">
    <citation type="journal article" date="2021" name="Mol. Ecol. Resour.">
        <title>Phylogenomic analyses of the genus Drosophila reveals genomic signals of climate adaptation.</title>
        <authorList>
            <person name="Li F."/>
            <person name="Rane R.V."/>
            <person name="Luria V."/>
            <person name="Xiong Z."/>
            <person name="Chen J."/>
            <person name="Li Z."/>
            <person name="Catullo R.A."/>
            <person name="Griffin P.C."/>
            <person name="Schiffer M."/>
            <person name="Pearce S."/>
            <person name="Lee S.F."/>
            <person name="McElroy K."/>
            <person name="Stocker A."/>
            <person name="Shirriffs J."/>
            <person name="Cockerell F."/>
            <person name="Coppin C."/>
            <person name="Sgro C.M."/>
            <person name="Karger A."/>
            <person name="Cain J.W."/>
            <person name="Weber J.A."/>
            <person name="Santpere G."/>
            <person name="Kirschner M.W."/>
            <person name="Hoffmann A.A."/>
            <person name="Oakeshott J.G."/>
            <person name="Zhang G."/>
        </authorList>
    </citation>
    <scope>NUCLEOTIDE SEQUENCE</scope>
    <source>
        <strain evidence="2">BGI-SZ-2011g</strain>
    </source>
</reference>
<organism evidence="2 3">
    <name type="scientific">Drosophila rubida</name>
    <dbReference type="NCBI Taxonomy" id="30044"/>
    <lineage>
        <taxon>Eukaryota</taxon>
        <taxon>Metazoa</taxon>
        <taxon>Ecdysozoa</taxon>
        <taxon>Arthropoda</taxon>
        <taxon>Hexapoda</taxon>
        <taxon>Insecta</taxon>
        <taxon>Pterygota</taxon>
        <taxon>Neoptera</taxon>
        <taxon>Endopterygota</taxon>
        <taxon>Diptera</taxon>
        <taxon>Brachycera</taxon>
        <taxon>Muscomorpha</taxon>
        <taxon>Ephydroidea</taxon>
        <taxon>Drosophilidae</taxon>
        <taxon>Drosophila</taxon>
    </lineage>
</organism>
<proteinExistence type="predicted"/>
<gene>
    <name evidence="2" type="ORF">KR093_004655</name>
</gene>
<evidence type="ECO:0000313" key="3">
    <source>
        <dbReference type="Proteomes" id="UP001200034"/>
    </source>
</evidence>